<feature type="transmembrane region" description="Helical" evidence="4">
    <location>
        <begin position="472"/>
        <end position="492"/>
    </location>
</feature>
<dbReference type="Proteomes" id="UP001239994">
    <property type="component" value="Unassembled WGS sequence"/>
</dbReference>
<organism evidence="5 6">
    <name type="scientific">Electrophorus voltai</name>
    <dbReference type="NCBI Taxonomy" id="2609070"/>
    <lineage>
        <taxon>Eukaryota</taxon>
        <taxon>Metazoa</taxon>
        <taxon>Chordata</taxon>
        <taxon>Craniata</taxon>
        <taxon>Vertebrata</taxon>
        <taxon>Euteleostomi</taxon>
        <taxon>Actinopterygii</taxon>
        <taxon>Neopterygii</taxon>
        <taxon>Teleostei</taxon>
        <taxon>Ostariophysi</taxon>
        <taxon>Gymnotiformes</taxon>
        <taxon>Gymnotoidei</taxon>
        <taxon>Gymnotidae</taxon>
        <taxon>Electrophorus</taxon>
    </lineage>
</organism>
<evidence type="ECO:0000256" key="1">
    <source>
        <dbReference type="ARBA" id="ARBA00004141"/>
    </source>
</evidence>
<keyword evidence="6" id="KW-1185">Reference proteome</keyword>
<dbReference type="PANTHER" id="PTHR10686:SF37">
    <property type="entry name" value="THIAMINE TRANSPORTER 2"/>
    <property type="match status" value="1"/>
</dbReference>
<feature type="region of interest" description="Disordered" evidence="3">
    <location>
        <begin position="508"/>
        <end position="531"/>
    </location>
</feature>
<evidence type="ECO:0000256" key="4">
    <source>
        <dbReference type="SAM" id="Phobius"/>
    </source>
</evidence>
<comment type="similarity">
    <text evidence="2">Belongs to the reduced folate carrier (RFC) transporter (TC 2.A.48) family.</text>
</comment>
<gene>
    <name evidence="5" type="ORF">P4O66_017927</name>
</gene>
<feature type="transmembrane region" description="Helical" evidence="4">
    <location>
        <begin position="159"/>
        <end position="178"/>
    </location>
</feature>
<name>A0AAD8YS12_9TELE</name>
<dbReference type="AlphaFoldDB" id="A0AAD8YS12"/>
<feature type="transmembrane region" description="Helical" evidence="4">
    <location>
        <begin position="384"/>
        <end position="408"/>
    </location>
</feature>
<feature type="transmembrane region" description="Helical" evidence="4">
    <location>
        <begin position="184"/>
        <end position="206"/>
    </location>
</feature>
<feature type="compositionally biased region" description="Basic and acidic residues" evidence="3">
    <location>
        <begin position="522"/>
        <end position="531"/>
    </location>
</feature>
<feature type="transmembrane region" description="Helical" evidence="4">
    <location>
        <begin position="71"/>
        <end position="90"/>
    </location>
</feature>
<dbReference type="SUPFAM" id="SSF103473">
    <property type="entry name" value="MFS general substrate transporter"/>
    <property type="match status" value="1"/>
</dbReference>
<dbReference type="InterPro" id="IPR002666">
    <property type="entry name" value="Folate_carrier"/>
</dbReference>
<feature type="transmembrane region" description="Helical" evidence="4">
    <location>
        <begin position="97"/>
        <end position="115"/>
    </location>
</feature>
<dbReference type="PIRSF" id="PIRSF028739">
    <property type="entry name" value="Folate_carrier"/>
    <property type="match status" value="1"/>
</dbReference>
<dbReference type="EMBL" id="JAROKS010000025">
    <property type="protein sequence ID" value="KAK1786205.1"/>
    <property type="molecule type" value="Genomic_DNA"/>
</dbReference>
<feature type="transmembrane region" description="Helical" evidence="4">
    <location>
        <begin position="440"/>
        <end position="460"/>
    </location>
</feature>
<dbReference type="GO" id="GO:0005886">
    <property type="term" value="C:plasma membrane"/>
    <property type="evidence" value="ECO:0007669"/>
    <property type="project" value="TreeGrafter"/>
</dbReference>
<sequence length="531" mass="58762">ALDHSLNISVFRGNMANLDILEKWKVSWSYPTSLLCLYGFFSTVKPLEPFLIPYLTGHDKNLTMEQVTNRIFPVWTYSYLAVLVPVFLLTDWLRYKPVVVFQCTTLFVTTAMLLWSQGVGEMQAMQFVYGVVTACEVAYFSYIYSVVDLQHYLKATSYCRTAQLLGYTVGSVLGQILVSFSLLSYYYILVLTLVLISVALVTSVFLPMPKTSMFFHHKDQHGGKRSNLNGQGSIGRGKPIEIPKVETDNIETAGGCDIASVQDFPELKGKDSQAIQEISLKSSGAESSPAAAEGCCVIALQLWRDFLQCYSTQKMLYWSAWWAMATCGYNQTVNYIQALWEHAEPSSNFTVYNGGVEAVSSLFGAAAAYGIGFSPIDWARWGEMALASLSGLGGGALYVMVFTANIWICYAGYIIFKSLYMLLITIAMFQIAAGLSTERYALVFGTNTFIALILQTILTSVVVDSRGFGLDIVYQFIIYGTYFFCIALVFFLRGLYSTLYLQSAEKGGAADDAPQSTTITKPDTDTCGKGK</sequence>
<accession>A0AAD8YS12</accession>
<reference evidence="5" key="1">
    <citation type="submission" date="2023-03" db="EMBL/GenBank/DDBJ databases">
        <title>Electrophorus voltai genome.</title>
        <authorList>
            <person name="Bian C."/>
        </authorList>
    </citation>
    <scope>NUCLEOTIDE SEQUENCE</scope>
    <source>
        <strain evidence="5">CB-2022</strain>
        <tissue evidence="5">Muscle</tissue>
    </source>
</reference>
<evidence type="ECO:0000313" key="5">
    <source>
        <dbReference type="EMBL" id="KAK1786205.1"/>
    </source>
</evidence>
<dbReference type="Pfam" id="PF01770">
    <property type="entry name" value="Folate_carrier"/>
    <property type="match status" value="1"/>
</dbReference>
<evidence type="ECO:0008006" key="7">
    <source>
        <dbReference type="Google" id="ProtNLM"/>
    </source>
</evidence>
<comment type="caution">
    <text evidence="5">The sequence shown here is derived from an EMBL/GenBank/DDBJ whole genome shotgun (WGS) entry which is preliminary data.</text>
</comment>
<evidence type="ECO:0000256" key="3">
    <source>
        <dbReference type="SAM" id="MobiDB-lite"/>
    </source>
</evidence>
<feature type="non-terminal residue" evidence="5">
    <location>
        <position position="1"/>
    </location>
</feature>
<keyword evidence="4" id="KW-0472">Membrane</keyword>
<protein>
    <recommendedName>
        <fullName evidence="7">Solute carrier family 19 member 3a</fullName>
    </recommendedName>
</protein>
<dbReference type="Gene3D" id="1.20.1250.20">
    <property type="entry name" value="MFS general substrate transporter like domains"/>
    <property type="match status" value="1"/>
</dbReference>
<dbReference type="PANTHER" id="PTHR10686">
    <property type="entry name" value="FOLATE TRANSPORTER"/>
    <property type="match status" value="1"/>
</dbReference>
<evidence type="ECO:0000256" key="2">
    <source>
        <dbReference type="ARBA" id="ARBA00005773"/>
    </source>
</evidence>
<proteinExistence type="inferred from homology"/>
<keyword evidence="4" id="KW-1133">Transmembrane helix</keyword>
<feature type="transmembrane region" description="Helical" evidence="4">
    <location>
        <begin position="127"/>
        <end position="147"/>
    </location>
</feature>
<evidence type="ECO:0000313" key="6">
    <source>
        <dbReference type="Proteomes" id="UP001239994"/>
    </source>
</evidence>
<dbReference type="GO" id="GO:0090482">
    <property type="term" value="F:vitamin transmembrane transporter activity"/>
    <property type="evidence" value="ECO:0007669"/>
    <property type="project" value="InterPro"/>
</dbReference>
<keyword evidence="4" id="KW-0812">Transmembrane</keyword>
<feature type="transmembrane region" description="Helical" evidence="4">
    <location>
        <begin position="414"/>
        <end position="433"/>
    </location>
</feature>
<dbReference type="InterPro" id="IPR036259">
    <property type="entry name" value="MFS_trans_sf"/>
</dbReference>
<comment type="subcellular location">
    <subcellularLocation>
        <location evidence="1">Membrane</location>
        <topology evidence="1">Multi-pass membrane protein</topology>
    </subcellularLocation>
</comment>